<evidence type="ECO:0000313" key="2">
    <source>
        <dbReference type="EMBL" id="KAK3300626.1"/>
    </source>
</evidence>
<evidence type="ECO:0000313" key="3">
    <source>
        <dbReference type="Proteomes" id="UP001278766"/>
    </source>
</evidence>
<organism evidence="2 3">
    <name type="scientific">Chaetomium fimeti</name>
    <dbReference type="NCBI Taxonomy" id="1854472"/>
    <lineage>
        <taxon>Eukaryota</taxon>
        <taxon>Fungi</taxon>
        <taxon>Dikarya</taxon>
        <taxon>Ascomycota</taxon>
        <taxon>Pezizomycotina</taxon>
        <taxon>Sordariomycetes</taxon>
        <taxon>Sordariomycetidae</taxon>
        <taxon>Sordariales</taxon>
        <taxon>Chaetomiaceae</taxon>
        <taxon>Chaetomium</taxon>
    </lineage>
</organism>
<keyword evidence="3" id="KW-1185">Reference proteome</keyword>
<dbReference type="AlphaFoldDB" id="A0AAE0HQC0"/>
<sequence length="173" mass="18556">MNDADEEPEVYPHPWTAEAWERAGQAVLSGNIPPEPVIRFPVVLTPDGPISSASKLQQLAETESLPEATVTSEVDIHDREISKVTICSLEWDEWERMGEKAHVSYGIGGGGMLVIFEGRQRYAGIVTALKEGVTLEDEDDGGSAGESRGEGVTESPEPANPKPGSDGEPVTET</sequence>
<proteinExistence type="predicted"/>
<protein>
    <submittedName>
        <fullName evidence="2">Uncharacterized protein</fullName>
    </submittedName>
</protein>
<reference evidence="2" key="2">
    <citation type="submission" date="2023-06" db="EMBL/GenBank/DDBJ databases">
        <authorList>
            <consortium name="Lawrence Berkeley National Laboratory"/>
            <person name="Haridas S."/>
            <person name="Hensen N."/>
            <person name="Bonometti L."/>
            <person name="Westerberg I."/>
            <person name="Brannstrom I.O."/>
            <person name="Guillou S."/>
            <person name="Cros-Aarteil S."/>
            <person name="Calhoun S."/>
            <person name="Kuo A."/>
            <person name="Mondo S."/>
            <person name="Pangilinan J."/>
            <person name="Riley R."/>
            <person name="Labutti K."/>
            <person name="Andreopoulos B."/>
            <person name="Lipzen A."/>
            <person name="Chen C."/>
            <person name="Yanf M."/>
            <person name="Daum C."/>
            <person name="Ng V."/>
            <person name="Clum A."/>
            <person name="Steindorff A."/>
            <person name="Ohm R."/>
            <person name="Martin F."/>
            <person name="Silar P."/>
            <person name="Natvig D."/>
            <person name="Lalanne C."/>
            <person name="Gautier V."/>
            <person name="Ament-Velasquez S.L."/>
            <person name="Kruys A."/>
            <person name="Hutchinson M.I."/>
            <person name="Powell A.J."/>
            <person name="Barry K."/>
            <person name="Miller A.N."/>
            <person name="Grigoriev I.V."/>
            <person name="Debuchy R."/>
            <person name="Gladieux P."/>
            <person name="Thoren M.H."/>
            <person name="Johannesson H."/>
        </authorList>
    </citation>
    <scope>NUCLEOTIDE SEQUENCE</scope>
    <source>
        <strain evidence="2">CBS 168.71</strain>
    </source>
</reference>
<name>A0AAE0HQC0_9PEZI</name>
<gene>
    <name evidence="2" type="ORF">B0H64DRAFT_381350</name>
</gene>
<feature type="region of interest" description="Disordered" evidence="1">
    <location>
        <begin position="131"/>
        <end position="173"/>
    </location>
</feature>
<evidence type="ECO:0000256" key="1">
    <source>
        <dbReference type="SAM" id="MobiDB-lite"/>
    </source>
</evidence>
<comment type="caution">
    <text evidence="2">The sequence shown here is derived from an EMBL/GenBank/DDBJ whole genome shotgun (WGS) entry which is preliminary data.</text>
</comment>
<accession>A0AAE0HQC0</accession>
<dbReference type="RefSeq" id="XP_062664140.1">
    <property type="nucleotide sequence ID" value="XM_062802798.1"/>
</dbReference>
<dbReference type="GeneID" id="87839746"/>
<reference evidence="2" key="1">
    <citation type="journal article" date="2023" name="Mol. Phylogenet. Evol.">
        <title>Genome-scale phylogeny and comparative genomics of the fungal order Sordariales.</title>
        <authorList>
            <person name="Hensen N."/>
            <person name="Bonometti L."/>
            <person name="Westerberg I."/>
            <person name="Brannstrom I.O."/>
            <person name="Guillou S."/>
            <person name="Cros-Aarteil S."/>
            <person name="Calhoun S."/>
            <person name="Haridas S."/>
            <person name="Kuo A."/>
            <person name="Mondo S."/>
            <person name="Pangilinan J."/>
            <person name="Riley R."/>
            <person name="LaButti K."/>
            <person name="Andreopoulos B."/>
            <person name="Lipzen A."/>
            <person name="Chen C."/>
            <person name="Yan M."/>
            <person name="Daum C."/>
            <person name="Ng V."/>
            <person name="Clum A."/>
            <person name="Steindorff A."/>
            <person name="Ohm R.A."/>
            <person name="Martin F."/>
            <person name="Silar P."/>
            <person name="Natvig D.O."/>
            <person name="Lalanne C."/>
            <person name="Gautier V."/>
            <person name="Ament-Velasquez S.L."/>
            <person name="Kruys A."/>
            <person name="Hutchinson M.I."/>
            <person name="Powell A.J."/>
            <person name="Barry K."/>
            <person name="Miller A.N."/>
            <person name="Grigoriev I.V."/>
            <person name="Debuchy R."/>
            <person name="Gladieux P."/>
            <person name="Hiltunen Thoren M."/>
            <person name="Johannesson H."/>
        </authorList>
    </citation>
    <scope>NUCLEOTIDE SEQUENCE</scope>
    <source>
        <strain evidence="2">CBS 168.71</strain>
    </source>
</reference>
<dbReference type="EMBL" id="JAUEPN010000001">
    <property type="protein sequence ID" value="KAK3300626.1"/>
    <property type="molecule type" value="Genomic_DNA"/>
</dbReference>
<dbReference type="Proteomes" id="UP001278766">
    <property type="component" value="Unassembled WGS sequence"/>
</dbReference>